<feature type="region of interest" description="Disordered" evidence="7">
    <location>
        <begin position="805"/>
        <end position="1016"/>
    </location>
</feature>
<evidence type="ECO:0000256" key="2">
    <source>
        <dbReference type="ARBA" id="ARBA00022490"/>
    </source>
</evidence>
<dbReference type="GO" id="GO:0016282">
    <property type="term" value="C:eukaryotic 43S preinitiation complex"/>
    <property type="evidence" value="ECO:0007669"/>
    <property type="project" value="UniProtKB-UniRule"/>
</dbReference>
<dbReference type="Gene3D" id="1.25.40.860">
    <property type="match status" value="2"/>
</dbReference>
<dbReference type="InterPro" id="IPR000717">
    <property type="entry name" value="PCI_dom"/>
</dbReference>
<dbReference type="EMBL" id="JASBNA010000001">
    <property type="protein sequence ID" value="KAK7696442.1"/>
    <property type="molecule type" value="Genomic_DNA"/>
</dbReference>
<evidence type="ECO:0000313" key="10">
    <source>
        <dbReference type="Proteomes" id="UP001385951"/>
    </source>
</evidence>
<dbReference type="Gene3D" id="4.10.860.10">
    <property type="entry name" value="UVR domain"/>
    <property type="match status" value="1"/>
</dbReference>
<gene>
    <name evidence="6" type="primary">TIF32</name>
    <name evidence="9" type="ORF">QCA50_001099</name>
</gene>
<feature type="compositionally biased region" description="Basic and acidic residues" evidence="7">
    <location>
        <begin position="962"/>
        <end position="972"/>
    </location>
</feature>
<evidence type="ECO:0000256" key="3">
    <source>
        <dbReference type="ARBA" id="ARBA00022540"/>
    </source>
</evidence>
<dbReference type="AlphaFoldDB" id="A0AAW0GUJ2"/>
<dbReference type="Pfam" id="PF22591">
    <property type="entry name" value="eIF3a_PCI_TPR-like"/>
    <property type="match status" value="1"/>
</dbReference>
<dbReference type="PANTHER" id="PTHR14005">
    <property type="entry name" value="EUKARYOTIC TRANSLATION INITIATION FACTOR 3, THETA SUBUNIT"/>
    <property type="match status" value="1"/>
</dbReference>
<keyword evidence="6" id="KW-0175">Coiled coil</keyword>
<comment type="subcellular location">
    <subcellularLocation>
        <location evidence="1 6">Cytoplasm</location>
    </subcellularLocation>
</comment>
<evidence type="ECO:0000256" key="6">
    <source>
        <dbReference type="HAMAP-Rule" id="MF_03000"/>
    </source>
</evidence>
<feature type="compositionally biased region" description="Basic and acidic residues" evidence="7">
    <location>
        <begin position="805"/>
        <end position="865"/>
    </location>
</feature>
<evidence type="ECO:0000256" key="4">
    <source>
        <dbReference type="ARBA" id="ARBA00022884"/>
    </source>
</evidence>
<dbReference type="GO" id="GO:0001732">
    <property type="term" value="P:formation of cytoplasmic translation initiation complex"/>
    <property type="evidence" value="ECO:0007669"/>
    <property type="project" value="UniProtKB-UniRule"/>
</dbReference>
<comment type="caution">
    <text evidence="9">The sequence shown here is derived from an EMBL/GenBank/DDBJ whole genome shotgun (WGS) entry which is preliminary data.</text>
</comment>
<evidence type="ECO:0000256" key="5">
    <source>
        <dbReference type="ARBA" id="ARBA00022917"/>
    </source>
</evidence>
<dbReference type="GO" id="GO:0002188">
    <property type="term" value="P:translation reinitiation"/>
    <property type="evidence" value="ECO:0007669"/>
    <property type="project" value="TreeGrafter"/>
</dbReference>
<accession>A0AAW0GUJ2</accession>
<feature type="domain" description="PCI" evidence="8">
    <location>
        <begin position="315"/>
        <end position="498"/>
    </location>
</feature>
<dbReference type="GO" id="GO:0071540">
    <property type="term" value="C:eukaryotic translation initiation factor 3 complex, eIF3e"/>
    <property type="evidence" value="ECO:0007669"/>
    <property type="project" value="TreeGrafter"/>
</dbReference>
<name>A0AAW0GUJ2_9APHY</name>
<dbReference type="PANTHER" id="PTHR14005:SF0">
    <property type="entry name" value="EUKARYOTIC TRANSLATION INITIATION FACTOR 3 SUBUNIT A"/>
    <property type="match status" value="1"/>
</dbReference>
<evidence type="ECO:0000313" key="9">
    <source>
        <dbReference type="EMBL" id="KAK7696442.1"/>
    </source>
</evidence>
<evidence type="ECO:0000259" key="8">
    <source>
        <dbReference type="PROSITE" id="PS50250"/>
    </source>
</evidence>
<sequence>MAPFSKPETVLKQAEGLVSVGQSHAALQSLTEMFSSKKFRSTPLPSLEPIMLRFIELCVDMRKGRTAKEGLMQYKNIAQNSNVQSIETVINRFIQLSDAKVQEAQEKADKAVALDVDDLEASETPESILLGAVSGDQNKDRTDRALVTPWLKFLWESYRTALETLKNNSRLEAIYQQVAQQAFKFCLKHQRKVEFRRLCETLRLHLANVAKYANQAHSINLADPETLQRHLDTRFAQLNTSVELELWQEAFRSVEDVHNLLTMAKKAPRPAMMANYYEKLTRIFLMSGNALYHAAAWGRYYAIVTAMGGKSQEDLSRLAGQVLVSALAVPVGSQTQDAEDGKVKTSRLTVLLGLPKAPTRKALLEDALSRNVLKLCSQPIRELYNTLEVTFDPLSLCSLIAPLFATLASDASNAQYLPLLQHAVLSRLLSQLSQVYSSINISQLLELVAPLKDTGLPGSNAFGDEQVEAYIMGCARRRELHIRVNHAEGNITFVDGAFAAIEDPSSSSMATVGAIQPSSSDLIRTRLSSLATCLHNSILTIFPTAQLAAEEQQEKFAELVEAAKAERKALQLRRSIVARRRELLSELSVRKEREEASKRAERLRIQKEDEKRRLAEEVRIRDLQRAKNEIEKIRAEEARKLAQSLKEKGSLKVNVDEMEDLSTDNIMRLQVEQLEKEKRDLHEKTRIVTKRLDHIERAYRKDERPLLAEDYERQQTEDKIAHEAAQKARLEAARLAHQHDLETKKRLARMLDVYRVHREVLVDKRSEEFARRKEAAQKKLTEEKAKRRAAVLKEREEERLRLEEEERLARQQEEEERIREEELRAEEERIAREEEEARIAAEEAKREEEEKANALRKQREEERQAAMEQARLQRQREEEAEARRAARAAERKAQEQQPAARPNGLARATEASDGWRRGPPRDSVPSTPIRASAALPPARSESPAPAPKYRPGALAAASGGSWREREAAKKAAEASGNAPSRPETPVSKPKEADNDGFQPVATKNVWRPSRGRGRGL</sequence>
<dbReference type="HAMAP" id="MF_03000">
    <property type="entry name" value="eIF3a"/>
    <property type="match status" value="1"/>
</dbReference>
<keyword evidence="4 6" id="KW-0694">RNA-binding</keyword>
<evidence type="ECO:0000256" key="7">
    <source>
        <dbReference type="SAM" id="MobiDB-lite"/>
    </source>
</evidence>
<dbReference type="GO" id="GO:0071541">
    <property type="term" value="C:eukaryotic translation initiation factor 3 complex, eIF3m"/>
    <property type="evidence" value="ECO:0007669"/>
    <property type="project" value="TreeGrafter"/>
</dbReference>
<comment type="subunit">
    <text evidence="6">Component of the eukaryotic translation initiation factor 3 (eIF-3) complex.</text>
</comment>
<dbReference type="GO" id="GO:0003729">
    <property type="term" value="F:mRNA binding"/>
    <property type="evidence" value="ECO:0007669"/>
    <property type="project" value="TreeGrafter"/>
</dbReference>
<feature type="compositionally biased region" description="Basic and acidic residues" evidence="7">
    <location>
        <begin position="874"/>
        <end position="894"/>
    </location>
</feature>
<organism evidence="9 10">
    <name type="scientific">Cerrena zonata</name>
    <dbReference type="NCBI Taxonomy" id="2478898"/>
    <lineage>
        <taxon>Eukaryota</taxon>
        <taxon>Fungi</taxon>
        <taxon>Dikarya</taxon>
        <taxon>Basidiomycota</taxon>
        <taxon>Agaricomycotina</taxon>
        <taxon>Agaricomycetes</taxon>
        <taxon>Polyporales</taxon>
        <taxon>Cerrenaceae</taxon>
        <taxon>Cerrena</taxon>
    </lineage>
</organism>
<evidence type="ECO:0000256" key="1">
    <source>
        <dbReference type="ARBA" id="ARBA00004496"/>
    </source>
</evidence>
<protein>
    <recommendedName>
        <fullName evidence="6">Eukaryotic translation initiation factor 3 subunit A</fullName>
        <shortName evidence="6">eIF3a</shortName>
    </recommendedName>
    <alternativeName>
        <fullName evidence="6">Eukaryotic translation initiation factor 3 110 kDa subunit homolog</fullName>
        <shortName evidence="6">eIF3 p110</shortName>
    </alternativeName>
    <alternativeName>
        <fullName evidence="6">Translation initiation factor eIF3, p110 subunit homolog</fullName>
    </alternativeName>
</protein>
<feature type="compositionally biased region" description="Low complexity" evidence="7">
    <location>
        <begin position="928"/>
        <end position="943"/>
    </location>
</feature>
<keyword evidence="10" id="KW-1185">Reference proteome</keyword>
<keyword evidence="3 6" id="KW-0396">Initiation factor</keyword>
<dbReference type="PROSITE" id="PS50250">
    <property type="entry name" value="PCI"/>
    <property type="match status" value="1"/>
</dbReference>
<feature type="coiled-coil region" evidence="6">
    <location>
        <begin position="593"/>
        <end position="733"/>
    </location>
</feature>
<keyword evidence="5 6" id="KW-0648">Protein biosynthesis</keyword>
<comment type="similarity">
    <text evidence="6">Belongs to the eIF-3 subunit A family.</text>
</comment>
<dbReference type="GO" id="GO:0043614">
    <property type="term" value="C:multi-eIF complex"/>
    <property type="evidence" value="ECO:0007669"/>
    <property type="project" value="TreeGrafter"/>
</dbReference>
<proteinExistence type="inferred from homology"/>
<dbReference type="InterPro" id="IPR054711">
    <property type="entry name" value="eIF3a_PCI_TPR-like"/>
</dbReference>
<comment type="function">
    <text evidence="6">RNA-binding component of the eukaryotic translation initiation factor 3 (eIF-3) complex, which is involved in protein synthesis of a specialized repertoire of mRNAs and, together with other initiation factors, stimulates binding of mRNA and methionyl-tRNAi to the 40S ribosome. The eIF-3 complex specifically targets and initiates translation of a subset of mRNAs involved in cell proliferation.</text>
</comment>
<dbReference type="GO" id="GO:0033290">
    <property type="term" value="C:eukaryotic 48S preinitiation complex"/>
    <property type="evidence" value="ECO:0007669"/>
    <property type="project" value="UniProtKB-UniRule"/>
</dbReference>
<dbReference type="InterPro" id="IPR027512">
    <property type="entry name" value="EIF3A"/>
</dbReference>
<dbReference type="GO" id="GO:0003743">
    <property type="term" value="F:translation initiation factor activity"/>
    <property type="evidence" value="ECO:0007669"/>
    <property type="project" value="UniProtKB-UniRule"/>
</dbReference>
<dbReference type="Proteomes" id="UP001385951">
    <property type="component" value="Unassembled WGS sequence"/>
</dbReference>
<reference evidence="9 10" key="1">
    <citation type="submission" date="2022-09" db="EMBL/GenBank/DDBJ databases">
        <authorList>
            <person name="Palmer J.M."/>
        </authorList>
    </citation>
    <scope>NUCLEOTIDE SEQUENCE [LARGE SCALE GENOMIC DNA]</scope>
    <source>
        <strain evidence="9 10">DSM 7382</strain>
    </source>
</reference>
<keyword evidence="2 6" id="KW-0963">Cytoplasm</keyword>
<dbReference type="FunFam" id="4.10.860.10:FF:000001">
    <property type="entry name" value="Eukaryotic translation initiation factor 3 subunit A"/>
    <property type="match status" value="1"/>
</dbReference>